<evidence type="ECO:0000313" key="1">
    <source>
        <dbReference type="EMBL" id="RFA35876.1"/>
    </source>
</evidence>
<sequence>MLLPSLEAESLQHLTSRFYQEDGETNISIVSILVYFLIIISNSSLVETSPLLVCILPCSIQKKSELLLKAIAKNLHLFLI</sequence>
<comment type="caution">
    <text evidence="1">The sequence shown here is derived from an EMBL/GenBank/DDBJ whole genome shotgun (WGS) entry which is preliminary data.</text>
</comment>
<organism evidence="1 2">
    <name type="scientific">Virgibacillus dokdonensis</name>
    <dbReference type="NCBI Taxonomy" id="302167"/>
    <lineage>
        <taxon>Bacteria</taxon>
        <taxon>Bacillati</taxon>
        <taxon>Bacillota</taxon>
        <taxon>Bacilli</taxon>
        <taxon>Bacillales</taxon>
        <taxon>Bacillaceae</taxon>
        <taxon>Virgibacillus</taxon>
    </lineage>
</organism>
<protein>
    <submittedName>
        <fullName evidence="1">Uncharacterized protein</fullName>
    </submittedName>
</protein>
<accession>A0A3E0WV54</accession>
<name>A0A3E0WV54_9BACI</name>
<dbReference type="Proteomes" id="UP000256488">
    <property type="component" value="Unassembled WGS sequence"/>
</dbReference>
<dbReference type="AlphaFoldDB" id="A0A3E0WV54"/>
<reference evidence="1 2" key="1">
    <citation type="submission" date="2017-05" db="EMBL/GenBank/DDBJ databases">
        <title>Virgibacillus sp. AK90 isolated from a saltern of Kakinada, India.</title>
        <authorList>
            <person name="Gupta V."/>
            <person name="Sidhu C."/>
            <person name="Korpole S."/>
            <person name="Pinnaka A.K."/>
        </authorList>
    </citation>
    <scope>NUCLEOTIDE SEQUENCE [LARGE SCALE GENOMIC DNA]</scope>
    <source>
        <strain evidence="1 2">AK90</strain>
    </source>
</reference>
<dbReference type="EMBL" id="NFZX01000009">
    <property type="protein sequence ID" value="RFA35876.1"/>
    <property type="molecule type" value="Genomic_DNA"/>
</dbReference>
<gene>
    <name evidence="1" type="ORF">CAI16_06495</name>
</gene>
<evidence type="ECO:0000313" key="2">
    <source>
        <dbReference type="Proteomes" id="UP000256488"/>
    </source>
</evidence>
<proteinExistence type="predicted"/>